<evidence type="ECO:0000256" key="1">
    <source>
        <dbReference type="ARBA" id="ARBA00022603"/>
    </source>
</evidence>
<dbReference type="Proteomes" id="UP001178507">
    <property type="component" value="Unassembled WGS sequence"/>
</dbReference>
<dbReference type="PROSITE" id="PS00095">
    <property type="entry name" value="C5_MTASE_2"/>
    <property type="match status" value="1"/>
</dbReference>
<keyword evidence="8" id="KW-1185">Reference proteome</keyword>
<dbReference type="GO" id="GO:0003886">
    <property type="term" value="F:DNA (cytosine-5-)-methyltransferase activity"/>
    <property type="evidence" value="ECO:0007669"/>
    <property type="project" value="UniProtKB-EC"/>
</dbReference>
<dbReference type="InterPro" id="IPR029063">
    <property type="entry name" value="SAM-dependent_MTases_sf"/>
</dbReference>
<dbReference type="AlphaFoldDB" id="A0AA36MQY1"/>
<dbReference type="SUPFAM" id="SSF53335">
    <property type="entry name" value="S-adenosyl-L-methionine-dependent methyltransferases"/>
    <property type="match status" value="1"/>
</dbReference>
<dbReference type="EMBL" id="CAUJNA010000746">
    <property type="protein sequence ID" value="CAJ1380777.1"/>
    <property type="molecule type" value="Genomic_DNA"/>
</dbReference>
<dbReference type="EC" id="2.1.1.37" evidence="6"/>
<dbReference type="Gene3D" id="3.90.120.10">
    <property type="entry name" value="DNA Methylase, subunit A, domain 2"/>
    <property type="match status" value="1"/>
</dbReference>
<evidence type="ECO:0000256" key="5">
    <source>
        <dbReference type="RuleBase" id="RU000416"/>
    </source>
</evidence>
<organism evidence="7 8">
    <name type="scientific">Effrenium voratum</name>
    <dbReference type="NCBI Taxonomy" id="2562239"/>
    <lineage>
        <taxon>Eukaryota</taxon>
        <taxon>Sar</taxon>
        <taxon>Alveolata</taxon>
        <taxon>Dinophyceae</taxon>
        <taxon>Suessiales</taxon>
        <taxon>Symbiodiniaceae</taxon>
        <taxon>Effrenium</taxon>
    </lineage>
</organism>
<dbReference type="InterPro" id="IPR001525">
    <property type="entry name" value="C5_MeTfrase"/>
</dbReference>
<dbReference type="GO" id="GO:0032259">
    <property type="term" value="P:methylation"/>
    <property type="evidence" value="ECO:0007669"/>
    <property type="project" value="UniProtKB-KW"/>
</dbReference>
<evidence type="ECO:0000256" key="3">
    <source>
        <dbReference type="ARBA" id="ARBA00022691"/>
    </source>
</evidence>
<comment type="similarity">
    <text evidence="4 5">Belongs to the class I-like SAM-binding methyltransferase superfamily. C5-methyltransferase family.</text>
</comment>
<evidence type="ECO:0000256" key="2">
    <source>
        <dbReference type="ARBA" id="ARBA00022679"/>
    </source>
</evidence>
<comment type="caution">
    <text evidence="7">The sequence shown here is derived from an EMBL/GenBank/DDBJ whole genome shotgun (WGS) entry which is preliminary data.</text>
</comment>
<sequence>MERRRFPALLLPKPQVARALEALNSCEPRWGTLLAKTLSRGQSCSKGVHLVDYLDDSELALRAIELPEPLASLAARHLAGEAEPSTVGRLLAQGARFEPCFQQLPDLEDLHPCPPALVASTPPLPAMNAPEDFGQAIQRRRRGFSFVELFAGVGGFRLALEALGGRCLLASELHPTARQIYLDNWPGPLGGDVRLIEDVPDHDLLVGGFPCQPFSSLGQQPGLADHRGRLFLHICRLLRHKRPKAALLENVPGILSCDEGKAKDEVLLGLEQSGYRVAHRTLDSSFVLPQRRRRVYFVAIRMDLPACERFRFPWLPQLQRPVREILEPLSPQQQEALTVSEKYWAKLSTSRCFQERPQDIVARLDEPAAPLISAYGSTRSAGSYAAVTQFVPQEGQRPRLLSQRECARLQGFPEGYRLDHCQDKHMAWFRAIGNAVSVPVVAAVADALLAALEGSVGFGAGAALRCALDACPAEAKSQLLDRQVRLPNGELRKVGQLLAPREPSCWSCLAWAA</sequence>
<keyword evidence="3 4" id="KW-0949">S-adenosyl-L-methionine</keyword>
<dbReference type="InterPro" id="IPR018117">
    <property type="entry name" value="C5_DNA_meth_AS"/>
</dbReference>
<name>A0AA36MQY1_9DINO</name>
<dbReference type="InterPro" id="IPR031303">
    <property type="entry name" value="C5_meth_CS"/>
</dbReference>
<dbReference type="Pfam" id="PF00145">
    <property type="entry name" value="DNA_methylase"/>
    <property type="match status" value="1"/>
</dbReference>
<accession>A0AA36MQY1</accession>
<evidence type="ECO:0000256" key="6">
    <source>
        <dbReference type="RuleBase" id="RU000417"/>
    </source>
</evidence>
<feature type="active site" evidence="4">
    <location>
        <position position="211"/>
    </location>
</feature>
<evidence type="ECO:0000313" key="7">
    <source>
        <dbReference type="EMBL" id="CAJ1380777.1"/>
    </source>
</evidence>
<evidence type="ECO:0000313" key="8">
    <source>
        <dbReference type="Proteomes" id="UP001178507"/>
    </source>
</evidence>
<gene>
    <name evidence="7" type="ORF">EVOR1521_LOCUS8632</name>
</gene>
<reference evidence="7" key="1">
    <citation type="submission" date="2023-08" db="EMBL/GenBank/DDBJ databases">
        <authorList>
            <person name="Chen Y."/>
            <person name="Shah S."/>
            <person name="Dougan E. K."/>
            <person name="Thang M."/>
            <person name="Chan C."/>
        </authorList>
    </citation>
    <scope>NUCLEOTIDE SEQUENCE</scope>
</reference>
<dbReference type="PANTHER" id="PTHR46098:SF1">
    <property type="entry name" value="TRNA (CYTOSINE(38)-C(5))-METHYLTRANSFERASE"/>
    <property type="match status" value="1"/>
</dbReference>
<protein>
    <recommendedName>
        <fullName evidence="6">Cytosine-specific methyltransferase</fullName>
        <ecNumber evidence="6">2.1.1.37</ecNumber>
    </recommendedName>
</protein>
<dbReference type="PROSITE" id="PS00094">
    <property type="entry name" value="C5_MTASE_1"/>
    <property type="match status" value="1"/>
</dbReference>
<proteinExistence type="inferred from homology"/>
<dbReference type="Gene3D" id="3.40.50.150">
    <property type="entry name" value="Vaccinia Virus protein VP39"/>
    <property type="match status" value="1"/>
</dbReference>
<keyword evidence="1 4" id="KW-0489">Methyltransferase</keyword>
<dbReference type="NCBIfam" id="TIGR00675">
    <property type="entry name" value="dcm"/>
    <property type="match status" value="1"/>
</dbReference>
<dbReference type="PANTHER" id="PTHR46098">
    <property type="entry name" value="TRNA (CYTOSINE(38)-C(5))-METHYLTRANSFERASE"/>
    <property type="match status" value="1"/>
</dbReference>
<comment type="catalytic activity">
    <reaction evidence="6">
        <text>a 2'-deoxycytidine in DNA + S-adenosyl-L-methionine = a 5-methyl-2'-deoxycytidine in DNA + S-adenosyl-L-homocysteine + H(+)</text>
        <dbReference type="Rhea" id="RHEA:13681"/>
        <dbReference type="Rhea" id="RHEA-COMP:11369"/>
        <dbReference type="Rhea" id="RHEA-COMP:11370"/>
        <dbReference type="ChEBI" id="CHEBI:15378"/>
        <dbReference type="ChEBI" id="CHEBI:57856"/>
        <dbReference type="ChEBI" id="CHEBI:59789"/>
        <dbReference type="ChEBI" id="CHEBI:85452"/>
        <dbReference type="ChEBI" id="CHEBI:85454"/>
        <dbReference type="EC" id="2.1.1.37"/>
    </reaction>
</comment>
<dbReference type="InterPro" id="IPR050750">
    <property type="entry name" value="C5-MTase"/>
</dbReference>
<dbReference type="PROSITE" id="PS51679">
    <property type="entry name" value="SAM_MT_C5"/>
    <property type="match status" value="1"/>
</dbReference>
<keyword evidence="2 4" id="KW-0808">Transferase</keyword>
<evidence type="ECO:0000256" key="4">
    <source>
        <dbReference type="PROSITE-ProRule" id="PRU01016"/>
    </source>
</evidence>
<dbReference type="PRINTS" id="PR00105">
    <property type="entry name" value="C5METTRFRASE"/>
</dbReference>